<feature type="region of interest" description="Disordered" evidence="1">
    <location>
        <begin position="211"/>
        <end position="261"/>
    </location>
</feature>
<sequence length="314" mass="32858">MLGSPTPVGKRPDFKQAQSGGMGWPRLVPVKDQQPQKGPTIDTSRTGSASAPPSVNNADENAISPTTADKPTPETPAHAQSPVLTPPGASPPGTLPPDTPAPVEEPQSEDAGGNIFSSIGSYIANQAQDILKPYEGDSSAQGAASNVPEVEEPAETPIPEAVEQVIHVLTDSVPYYAKPKITVQKASESDMSDISAPRPIDDVLAEERLVSTQTSLPQPDGLGSVPPIPAPDWQLPDVQAPGVEIPGVSAPDVPKVPKTKKTSKIVRQTRRFAGREIVLKVLLGRQLAGPTKQALKILAKGEDVNLDKLGVPAL</sequence>
<dbReference type="EMBL" id="JAFEKC020000003">
    <property type="protein sequence ID" value="KAK0515600.1"/>
    <property type="molecule type" value="Genomic_DNA"/>
</dbReference>
<feature type="region of interest" description="Disordered" evidence="1">
    <location>
        <begin position="133"/>
        <end position="155"/>
    </location>
</feature>
<feature type="compositionally biased region" description="Polar residues" evidence="1">
    <location>
        <begin position="33"/>
        <end position="69"/>
    </location>
</feature>
<name>A0AA39R892_9LECA</name>
<reference evidence="2" key="1">
    <citation type="submission" date="2023-03" db="EMBL/GenBank/DDBJ databases">
        <title>Complete genome of Cladonia borealis.</title>
        <authorList>
            <person name="Park H."/>
        </authorList>
    </citation>
    <scope>NUCLEOTIDE SEQUENCE</scope>
    <source>
        <strain evidence="2">ANT050790</strain>
    </source>
</reference>
<organism evidence="2 3">
    <name type="scientific">Cladonia borealis</name>
    <dbReference type="NCBI Taxonomy" id="184061"/>
    <lineage>
        <taxon>Eukaryota</taxon>
        <taxon>Fungi</taxon>
        <taxon>Dikarya</taxon>
        <taxon>Ascomycota</taxon>
        <taxon>Pezizomycotina</taxon>
        <taxon>Lecanoromycetes</taxon>
        <taxon>OSLEUM clade</taxon>
        <taxon>Lecanoromycetidae</taxon>
        <taxon>Lecanorales</taxon>
        <taxon>Lecanorineae</taxon>
        <taxon>Cladoniaceae</taxon>
        <taxon>Cladonia</taxon>
    </lineage>
</organism>
<comment type="caution">
    <text evidence="2">The sequence shown here is derived from an EMBL/GenBank/DDBJ whole genome shotgun (WGS) entry which is preliminary data.</text>
</comment>
<protein>
    <submittedName>
        <fullName evidence="2">Uncharacterized protein</fullName>
    </submittedName>
</protein>
<feature type="compositionally biased region" description="Pro residues" evidence="1">
    <location>
        <begin position="84"/>
        <end position="100"/>
    </location>
</feature>
<dbReference type="Proteomes" id="UP001166286">
    <property type="component" value="Unassembled WGS sequence"/>
</dbReference>
<keyword evidence="3" id="KW-1185">Reference proteome</keyword>
<proteinExistence type="predicted"/>
<evidence type="ECO:0000313" key="3">
    <source>
        <dbReference type="Proteomes" id="UP001166286"/>
    </source>
</evidence>
<evidence type="ECO:0000313" key="2">
    <source>
        <dbReference type="EMBL" id="KAK0515600.1"/>
    </source>
</evidence>
<evidence type="ECO:0000256" key="1">
    <source>
        <dbReference type="SAM" id="MobiDB-lite"/>
    </source>
</evidence>
<dbReference type="AlphaFoldDB" id="A0AA39R892"/>
<gene>
    <name evidence="2" type="ORF">JMJ35_001634</name>
</gene>
<feature type="region of interest" description="Disordered" evidence="1">
    <location>
        <begin position="1"/>
        <end position="117"/>
    </location>
</feature>
<accession>A0AA39R892</accession>